<dbReference type="KEGG" id="msv:Mesil_2432"/>
<dbReference type="Proteomes" id="UP000001916">
    <property type="component" value="Chromosome"/>
</dbReference>
<keyword evidence="2" id="KW-1185">Reference proteome</keyword>
<dbReference type="HOGENOM" id="CLU_2330476_0_0_0"/>
<name>D7BAF2_ALLS1</name>
<accession>D7BAF2</accession>
<dbReference type="Gene3D" id="3.30.70.100">
    <property type="match status" value="1"/>
</dbReference>
<evidence type="ECO:0000313" key="2">
    <source>
        <dbReference type="Proteomes" id="UP000001916"/>
    </source>
</evidence>
<dbReference type="SUPFAM" id="SSF54909">
    <property type="entry name" value="Dimeric alpha+beta barrel"/>
    <property type="match status" value="1"/>
</dbReference>
<dbReference type="RefSeq" id="WP_013158829.1">
    <property type="nucleotide sequence ID" value="NC_014212.1"/>
</dbReference>
<sequence length="98" mass="11549">MLLVRDVFQLHFGKTREALALIQEGRAIERRMGYPLSRVLVDVTGPYYTLVNESEFDSLGQLEAALGQMSQDAEWRQWYERFIPLVREGRREVYRVVE</sequence>
<dbReference type="eggNOG" id="ENOG5033EX0">
    <property type="taxonomic scope" value="Bacteria"/>
</dbReference>
<evidence type="ECO:0000313" key="1">
    <source>
        <dbReference type="EMBL" id="ADH64287.1"/>
    </source>
</evidence>
<dbReference type="AlphaFoldDB" id="D7BAF2"/>
<organism evidence="1 2">
    <name type="scientific">Allomeiothermus silvanus (strain ATCC 700542 / DSM 9946 / NBRC 106475 / NCIMB 13440 / VI-R2)</name>
    <name type="common">Thermus silvanus</name>
    <dbReference type="NCBI Taxonomy" id="526227"/>
    <lineage>
        <taxon>Bacteria</taxon>
        <taxon>Thermotogati</taxon>
        <taxon>Deinococcota</taxon>
        <taxon>Deinococci</taxon>
        <taxon>Thermales</taxon>
        <taxon>Thermaceae</taxon>
        <taxon>Allomeiothermus</taxon>
    </lineage>
</organism>
<protein>
    <recommendedName>
        <fullName evidence="3">NIPSNAP family containing protein</fullName>
    </recommendedName>
</protein>
<dbReference type="EMBL" id="CP002042">
    <property type="protein sequence ID" value="ADH64287.1"/>
    <property type="molecule type" value="Genomic_DNA"/>
</dbReference>
<dbReference type="InterPro" id="IPR011008">
    <property type="entry name" value="Dimeric_a/b-barrel"/>
</dbReference>
<dbReference type="STRING" id="526227.Mesil_2432"/>
<reference evidence="1 2" key="1">
    <citation type="journal article" date="2010" name="Stand. Genomic Sci.">
        <title>Complete genome sequence of Meiothermus silvanus type strain (VI-R2).</title>
        <authorList>
            <person name="Sikorski J."/>
            <person name="Tindall B.J."/>
            <person name="Lowry S."/>
            <person name="Lucas S."/>
            <person name="Nolan M."/>
            <person name="Copeland A."/>
            <person name="Glavina Del Rio T."/>
            <person name="Tice H."/>
            <person name="Cheng J.F."/>
            <person name="Han C."/>
            <person name="Pitluck S."/>
            <person name="Liolios K."/>
            <person name="Ivanova N."/>
            <person name="Mavromatis K."/>
            <person name="Mikhailova N."/>
            <person name="Pati A."/>
            <person name="Goodwin L."/>
            <person name="Chen A."/>
            <person name="Palaniappan K."/>
            <person name="Land M."/>
            <person name="Hauser L."/>
            <person name="Chang Y.J."/>
            <person name="Jeffries C.D."/>
            <person name="Rohde M."/>
            <person name="Goker M."/>
            <person name="Woyke T."/>
            <person name="Bristow J."/>
            <person name="Eisen J.A."/>
            <person name="Markowitz V."/>
            <person name="Hugenholtz P."/>
            <person name="Kyrpides N.C."/>
            <person name="Klenk H.P."/>
            <person name="Lapidus A."/>
        </authorList>
    </citation>
    <scope>NUCLEOTIDE SEQUENCE [LARGE SCALE GENOMIC DNA]</scope>
    <source>
        <strain evidence="2">ATCC 700542 / DSM 9946 / VI-R2</strain>
    </source>
</reference>
<dbReference type="OrthoDB" id="34487at2"/>
<gene>
    <name evidence="1" type="ordered locus">Mesil_2432</name>
</gene>
<evidence type="ECO:0008006" key="3">
    <source>
        <dbReference type="Google" id="ProtNLM"/>
    </source>
</evidence>
<proteinExistence type="predicted"/>